<dbReference type="RefSeq" id="WP_088572034.1">
    <property type="nucleotide sequence ID" value="NZ_FYEK01000054.1"/>
</dbReference>
<dbReference type="OrthoDB" id="9781415at2"/>
<protein>
    <submittedName>
        <fullName evidence="3">Phosphoglycerate mutase</fullName>
    </submittedName>
</protein>
<dbReference type="CDD" id="cd07067">
    <property type="entry name" value="HP_PGM_like"/>
    <property type="match status" value="1"/>
</dbReference>
<dbReference type="Gene3D" id="3.40.50.1240">
    <property type="entry name" value="Phosphoglycerate mutase-like"/>
    <property type="match status" value="1"/>
</dbReference>
<dbReference type="EMBL" id="FYEK01000054">
    <property type="protein sequence ID" value="SNB71890.1"/>
    <property type="molecule type" value="Genomic_DNA"/>
</dbReference>
<evidence type="ECO:0000313" key="3">
    <source>
        <dbReference type="EMBL" id="SNB71890.1"/>
    </source>
</evidence>
<feature type="binding site" evidence="2">
    <location>
        <position position="59"/>
    </location>
    <ligand>
        <name>substrate</name>
    </ligand>
</feature>
<dbReference type="GO" id="GO:0016791">
    <property type="term" value="F:phosphatase activity"/>
    <property type="evidence" value="ECO:0007669"/>
    <property type="project" value="TreeGrafter"/>
</dbReference>
<dbReference type="Pfam" id="PF00300">
    <property type="entry name" value="His_Phos_1"/>
    <property type="match status" value="1"/>
</dbReference>
<gene>
    <name evidence="3" type="ORF">SAMN02746019_00015230</name>
</gene>
<evidence type="ECO:0000256" key="1">
    <source>
        <dbReference type="PIRSR" id="PIRSR613078-1"/>
    </source>
</evidence>
<dbReference type="AlphaFoldDB" id="A0A212RHT9"/>
<organism evidence="3 4">
    <name type="scientific">Thermoflexus hugenholtzii JAD2</name>
    <dbReference type="NCBI Taxonomy" id="877466"/>
    <lineage>
        <taxon>Bacteria</taxon>
        <taxon>Bacillati</taxon>
        <taxon>Chloroflexota</taxon>
        <taxon>Thermoflexia</taxon>
        <taxon>Thermoflexales</taxon>
        <taxon>Thermoflexaceae</taxon>
        <taxon>Thermoflexus</taxon>
    </lineage>
</organism>
<dbReference type="Proteomes" id="UP000197025">
    <property type="component" value="Unassembled WGS sequence"/>
</dbReference>
<sequence length="201" mass="22911">MPERLYLIRHGRTAWNAEGRIQGWADVPLDDVGREQARRLAERLRARPPELILCSPLWRAYETARILAAVWEVPIEVDERLKERGQGPFEGRTGVEVAALQQAWREMERDPTAEIAGVEPRAAFAERVWAAMEAAMARPERTLAVVAHGGTFSMFFRQWLGLPLDRPSPFRFDNASLTELALRDGRWIVVTLNDTCHLTDL</sequence>
<dbReference type="InterPro" id="IPR013078">
    <property type="entry name" value="His_Pase_superF_clade-1"/>
</dbReference>
<feature type="active site" description="Proton donor/acceptor" evidence="1">
    <location>
        <position position="83"/>
    </location>
</feature>
<dbReference type="InParanoid" id="A0A212RHT9"/>
<dbReference type="SUPFAM" id="SSF53254">
    <property type="entry name" value="Phosphoglycerate mutase-like"/>
    <property type="match status" value="1"/>
</dbReference>
<dbReference type="InterPro" id="IPR050275">
    <property type="entry name" value="PGM_Phosphatase"/>
</dbReference>
<keyword evidence="4" id="KW-1185">Reference proteome</keyword>
<dbReference type="PANTHER" id="PTHR48100">
    <property type="entry name" value="BROAD-SPECIFICITY PHOSPHATASE YOR283W-RELATED"/>
    <property type="match status" value="1"/>
</dbReference>
<evidence type="ECO:0000256" key="2">
    <source>
        <dbReference type="PIRSR" id="PIRSR613078-2"/>
    </source>
</evidence>
<dbReference type="SMART" id="SM00855">
    <property type="entry name" value="PGAM"/>
    <property type="match status" value="1"/>
</dbReference>
<dbReference type="GO" id="GO:0005737">
    <property type="term" value="C:cytoplasm"/>
    <property type="evidence" value="ECO:0007669"/>
    <property type="project" value="TreeGrafter"/>
</dbReference>
<name>A0A212RHT9_9CHLR</name>
<dbReference type="InterPro" id="IPR029033">
    <property type="entry name" value="His_PPase_superfam"/>
</dbReference>
<feature type="binding site" evidence="2">
    <location>
        <begin position="9"/>
        <end position="16"/>
    </location>
    <ligand>
        <name>substrate</name>
    </ligand>
</feature>
<accession>A0A212RHT9</accession>
<dbReference type="FunCoup" id="A0A212RHT9">
    <property type="interactions" value="336"/>
</dbReference>
<proteinExistence type="predicted"/>
<reference evidence="4" key="1">
    <citation type="submission" date="2017-06" db="EMBL/GenBank/DDBJ databases">
        <authorList>
            <person name="Varghese N."/>
            <person name="Submissions S."/>
        </authorList>
    </citation>
    <scope>NUCLEOTIDE SEQUENCE [LARGE SCALE GENOMIC DNA]</scope>
    <source>
        <strain evidence="4">JAD2</strain>
    </source>
</reference>
<feature type="active site" description="Tele-phosphohistidine intermediate" evidence="1">
    <location>
        <position position="10"/>
    </location>
</feature>
<evidence type="ECO:0000313" key="4">
    <source>
        <dbReference type="Proteomes" id="UP000197025"/>
    </source>
</evidence>
<dbReference type="PANTHER" id="PTHR48100:SF1">
    <property type="entry name" value="HISTIDINE PHOSPHATASE FAMILY PROTEIN-RELATED"/>
    <property type="match status" value="1"/>
</dbReference>